<dbReference type="AlphaFoldDB" id="A0A2J7R0E6"/>
<sequence>MRSQYVEITSNDNKYSRNRFSSIRRNTKFGIPQGSTLGPLLFLLYINDLPQHITNGDIVLFADDTNILVTDKDKSILQDKIKRIMIQLESWFSKNNMIINNDKTKAMLFQLKKPHDISGPDIIFNNIKIKYTSQFRFLGINITQNLKWSVHIQSLCSKLNKVCYIIKSLKDEVSLHILRNIYFAKFQSLVSYGLIFWGGENESIKVFKIQKRMLRFMKGVNNRVSCRPLFKELKILTITSLYIIEVLCYFKRYNIYTTRNTDLYEYNTRRKDDLHVQQCNTSVFKKSVINVGIKLYNILPLEVKKSKGCNEFKHKLKLFLFDRPFYTLNEFLQQGHEEA</sequence>
<dbReference type="Pfam" id="PF00078">
    <property type="entry name" value="RVT_1"/>
    <property type="match status" value="1"/>
</dbReference>
<reference evidence="2 3" key="1">
    <citation type="submission" date="2017-12" db="EMBL/GenBank/DDBJ databases">
        <title>Hemimetabolous genomes reveal molecular basis of termite eusociality.</title>
        <authorList>
            <person name="Harrison M.C."/>
            <person name="Jongepier E."/>
            <person name="Robertson H.M."/>
            <person name="Arning N."/>
            <person name="Bitard-Feildel T."/>
            <person name="Chao H."/>
            <person name="Childers C.P."/>
            <person name="Dinh H."/>
            <person name="Doddapaneni H."/>
            <person name="Dugan S."/>
            <person name="Gowin J."/>
            <person name="Greiner C."/>
            <person name="Han Y."/>
            <person name="Hu H."/>
            <person name="Hughes D.S.T."/>
            <person name="Huylmans A.-K."/>
            <person name="Kemena C."/>
            <person name="Kremer L.P.M."/>
            <person name="Lee S.L."/>
            <person name="Lopez-Ezquerra A."/>
            <person name="Mallet L."/>
            <person name="Monroy-Kuhn J.M."/>
            <person name="Moser A."/>
            <person name="Murali S.C."/>
            <person name="Muzny D.M."/>
            <person name="Otani S."/>
            <person name="Piulachs M.-D."/>
            <person name="Poelchau M."/>
            <person name="Qu J."/>
            <person name="Schaub F."/>
            <person name="Wada-Katsumata A."/>
            <person name="Worley K.C."/>
            <person name="Xie Q."/>
            <person name="Ylla G."/>
            <person name="Poulsen M."/>
            <person name="Gibbs R.A."/>
            <person name="Schal C."/>
            <person name="Richards S."/>
            <person name="Belles X."/>
            <person name="Korb J."/>
            <person name="Bornberg-Bauer E."/>
        </authorList>
    </citation>
    <scope>NUCLEOTIDE SEQUENCE [LARGE SCALE GENOMIC DNA]</scope>
    <source>
        <tissue evidence="2">Whole body</tissue>
    </source>
</reference>
<dbReference type="InParanoid" id="A0A2J7R0E6"/>
<dbReference type="SUPFAM" id="SSF56672">
    <property type="entry name" value="DNA/RNA polymerases"/>
    <property type="match status" value="1"/>
</dbReference>
<evidence type="ECO:0000313" key="3">
    <source>
        <dbReference type="Proteomes" id="UP000235965"/>
    </source>
</evidence>
<dbReference type="PROSITE" id="PS50878">
    <property type="entry name" value="RT_POL"/>
    <property type="match status" value="1"/>
</dbReference>
<feature type="domain" description="Reverse transcriptase" evidence="1">
    <location>
        <begin position="1"/>
        <end position="142"/>
    </location>
</feature>
<evidence type="ECO:0000259" key="1">
    <source>
        <dbReference type="PROSITE" id="PS50878"/>
    </source>
</evidence>
<keyword evidence="3" id="KW-1185">Reference proteome</keyword>
<protein>
    <recommendedName>
        <fullName evidence="1">Reverse transcriptase domain-containing protein</fullName>
    </recommendedName>
</protein>
<dbReference type="STRING" id="105785.A0A2J7R0E6"/>
<dbReference type="EMBL" id="NEVH01008243">
    <property type="protein sequence ID" value="PNF34312.1"/>
    <property type="molecule type" value="Genomic_DNA"/>
</dbReference>
<gene>
    <name evidence="2" type="ORF">B7P43_G15814</name>
</gene>
<name>A0A2J7R0E6_9NEOP</name>
<evidence type="ECO:0000313" key="2">
    <source>
        <dbReference type="EMBL" id="PNF34312.1"/>
    </source>
</evidence>
<dbReference type="InterPro" id="IPR043502">
    <property type="entry name" value="DNA/RNA_pol_sf"/>
</dbReference>
<accession>A0A2J7R0E6</accession>
<dbReference type="Proteomes" id="UP000235965">
    <property type="component" value="Unassembled WGS sequence"/>
</dbReference>
<comment type="caution">
    <text evidence="2">The sequence shown here is derived from an EMBL/GenBank/DDBJ whole genome shotgun (WGS) entry which is preliminary data.</text>
</comment>
<dbReference type="InterPro" id="IPR000477">
    <property type="entry name" value="RT_dom"/>
</dbReference>
<proteinExistence type="predicted"/>
<organism evidence="2 3">
    <name type="scientific">Cryptotermes secundus</name>
    <dbReference type="NCBI Taxonomy" id="105785"/>
    <lineage>
        <taxon>Eukaryota</taxon>
        <taxon>Metazoa</taxon>
        <taxon>Ecdysozoa</taxon>
        <taxon>Arthropoda</taxon>
        <taxon>Hexapoda</taxon>
        <taxon>Insecta</taxon>
        <taxon>Pterygota</taxon>
        <taxon>Neoptera</taxon>
        <taxon>Polyneoptera</taxon>
        <taxon>Dictyoptera</taxon>
        <taxon>Blattodea</taxon>
        <taxon>Blattoidea</taxon>
        <taxon>Termitoidae</taxon>
        <taxon>Kalotermitidae</taxon>
        <taxon>Cryptotermitinae</taxon>
        <taxon>Cryptotermes</taxon>
    </lineage>
</organism>
<dbReference type="PANTHER" id="PTHR33332">
    <property type="entry name" value="REVERSE TRANSCRIPTASE DOMAIN-CONTAINING PROTEIN"/>
    <property type="match status" value="1"/>
</dbReference>
<dbReference type="GO" id="GO:0071897">
    <property type="term" value="P:DNA biosynthetic process"/>
    <property type="evidence" value="ECO:0007669"/>
    <property type="project" value="UniProtKB-ARBA"/>
</dbReference>